<dbReference type="InterPro" id="IPR023346">
    <property type="entry name" value="Lysozyme-like_dom_sf"/>
</dbReference>
<dbReference type="PROSITE" id="PS51782">
    <property type="entry name" value="LYSM"/>
    <property type="match status" value="3"/>
</dbReference>
<proteinExistence type="predicted"/>
<dbReference type="AlphaFoldDB" id="A0A239JJR7"/>
<dbReference type="Pfam" id="PF01476">
    <property type="entry name" value="LysM"/>
    <property type="match status" value="3"/>
</dbReference>
<dbReference type="InterPro" id="IPR008258">
    <property type="entry name" value="Transglycosylase_SLT_dom_1"/>
</dbReference>
<dbReference type="Pfam" id="PF01464">
    <property type="entry name" value="SLT"/>
    <property type="match status" value="1"/>
</dbReference>
<evidence type="ECO:0000313" key="3">
    <source>
        <dbReference type="Proteomes" id="UP000198393"/>
    </source>
</evidence>
<dbReference type="CDD" id="cd00118">
    <property type="entry name" value="LysM"/>
    <property type="match status" value="3"/>
</dbReference>
<dbReference type="SUPFAM" id="SSF53955">
    <property type="entry name" value="Lysozyme-like"/>
    <property type="match status" value="1"/>
</dbReference>
<name>A0A239JJR7_EKHLU</name>
<dbReference type="PANTHER" id="PTHR33734:SF22">
    <property type="entry name" value="MEMBRANE-BOUND LYTIC MUREIN TRANSGLYCOSYLASE D"/>
    <property type="match status" value="1"/>
</dbReference>
<evidence type="ECO:0000259" key="1">
    <source>
        <dbReference type="PROSITE" id="PS51782"/>
    </source>
</evidence>
<sequence length="606" mass="68253">MKLRVSSLLFRVSSWLLFIVTCYSGVSQTVPSEMMLGDLRLSINESTRRQIQKEVDRLTQSQTYFNILVDRMNLYFPIIEREHGDANIPDEIKFLAIQESALISDAVSSANAVGFWQFKDFTAREVGLRVDRNVDERLNIVSASRGSAKYLNSHNYFLKNWVYSVMAYNTGRGGAQKYVDNSNLGARRMTINSKTHWYVKKFIAHVVAFTPAVGRPHSEGIWLDEVTNASGKSLSQIAKEEKVDLEELEKYNKWLKRGAVPKDKAYAVLIPRQGTPPKRAIAENNTKRNKISTPQKKVYPSELKPGITEANKSTIIPLNGIPSILARTSDDVHTLSARAGISEKQFRKYNDMGESDKVIPNEFYYIKKKKGKAKIGFHVAKSDESLWEISQQYGIRLSKLAKRNRMNVIDELKPGRVLWMDKNRPSSEPIAYHEVSKPVITKPVAKATASTENIDDAVIIKESADEPVSEEVTEEEVPDIIVPVVDTKEERLKKVKIHTIAAGETLWSISKLYEIEMDDILRWNELPNPDAISIGQNIQVKAPIEESSEGKNIINHTVQPGETVYAISRKYGMTVDEVVDLNSLNGFELNVGQELRVYGGSSTGSE</sequence>
<gene>
    <name evidence="2" type="ORF">SAMN05421640_2212</name>
</gene>
<dbReference type="OrthoDB" id="977752at2"/>
<accession>A0A239JJR7</accession>
<dbReference type="SMART" id="SM00257">
    <property type="entry name" value="LysM"/>
    <property type="match status" value="3"/>
</dbReference>
<dbReference type="SUPFAM" id="SSF54106">
    <property type="entry name" value="LysM domain"/>
    <property type="match status" value="3"/>
</dbReference>
<dbReference type="InterPro" id="IPR036779">
    <property type="entry name" value="LysM_dom_sf"/>
</dbReference>
<feature type="domain" description="LysM" evidence="1">
    <location>
        <begin position="496"/>
        <end position="540"/>
    </location>
</feature>
<dbReference type="Gene3D" id="3.10.350.10">
    <property type="entry name" value="LysM domain"/>
    <property type="match status" value="3"/>
</dbReference>
<dbReference type="Gene3D" id="1.10.530.10">
    <property type="match status" value="1"/>
</dbReference>
<dbReference type="Proteomes" id="UP000198393">
    <property type="component" value="Unassembled WGS sequence"/>
</dbReference>
<reference evidence="2 3" key="1">
    <citation type="submission" date="2017-06" db="EMBL/GenBank/DDBJ databases">
        <authorList>
            <person name="Kim H.J."/>
            <person name="Triplett B.A."/>
        </authorList>
    </citation>
    <scope>NUCLEOTIDE SEQUENCE [LARGE SCALE GENOMIC DNA]</scope>
    <source>
        <strain evidence="2 3">DSM 19307</strain>
    </source>
</reference>
<dbReference type="RefSeq" id="WP_089356917.1">
    <property type="nucleotide sequence ID" value="NZ_FZPD01000003.1"/>
</dbReference>
<dbReference type="PANTHER" id="PTHR33734">
    <property type="entry name" value="LYSM DOMAIN-CONTAINING GPI-ANCHORED PROTEIN 2"/>
    <property type="match status" value="1"/>
</dbReference>
<keyword evidence="3" id="KW-1185">Reference proteome</keyword>
<feature type="domain" description="LysM" evidence="1">
    <location>
        <begin position="376"/>
        <end position="420"/>
    </location>
</feature>
<protein>
    <submittedName>
        <fullName evidence="2">Membrane-bound lytic murein transglycosylase D</fullName>
    </submittedName>
</protein>
<dbReference type="EMBL" id="FZPD01000003">
    <property type="protein sequence ID" value="SNT06087.1"/>
    <property type="molecule type" value="Genomic_DNA"/>
</dbReference>
<evidence type="ECO:0000313" key="2">
    <source>
        <dbReference type="EMBL" id="SNT06087.1"/>
    </source>
</evidence>
<dbReference type="CDD" id="cd16894">
    <property type="entry name" value="MltD-like"/>
    <property type="match status" value="1"/>
</dbReference>
<dbReference type="InterPro" id="IPR018392">
    <property type="entry name" value="LysM"/>
</dbReference>
<feature type="domain" description="LysM" evidence="1">
    <location>
        <begin position="554"/>
        <end position="597"/>
    </location>
</feature>
<organism evidence="2 3">
    <name type="scientific">Ekhidna lutea</name>
    <dbReference type="NCBI Taxonomy" id="447679"/>
    <lineage>
        <taxon>Bacteria</taxon>
        <taxon>Pseudomonadati</taxon>
        <taxon>Bacteroidota</taxon>
        <taxon>Cytophagia</taxon>
        <taxon>Cytophagales</taxon>
        <taxon>Reichenbachiellaceae</taxon>
        <taxon>Ekhidna</taxon>
    </lineage>
</organism>